<keyword evidence="2 3" id="KW-0175">Coiled coil</keyword>
<organism evidence="5 6">
    <name type="scientific">Gossypium davidsonii</name>
    <name type="common">Davidson's cotton</name>
    <name type="synonym">Gossypium klotzschianum subsp. davidsonii</name>
    <dbReference type="NCBI Taxonomy" id="34287"/>
    <lineage>
        <taxon>Eukaryota</taxon>
        <taxon>Viridiplantae</taxon>
        <taxon>Streptophyta</taxon>
        <taxon>Embryophyta</taxon>
        <taxon>Tracheophyta</taxon>
        <taxon>Spermatophyta</taxon>
        <taxon>Magnoliopsida</taxon>
        <taxon>eudicotyledons</taxon>
        <taxon>Gunneridae</taxon>
        <taxon>Pentapetalae</taxon>
        <taxon>rosids</taxon>
        <taxon>malvids</taxon>
        <taxon>Malvales</taxon>
        <taxon>Malvaceae</taxon>
        <taxon>Malvoideae</taxon>
        <taxon>Gossypium</taxon>
    </lineage>
</organism>
<dbReference type="Proteomes" id="UP000593561">
    <property type="component" value="Unassembled WGS sequence"/>
</dbReference>
<reference evidence="5 6" key="1">
    <citation type="journal article" date="2019" name="Genome Biol. Evol.">
        <title>Insights into the evolution of the New World diploid cottons (Gossypium, subgenus Houzingenia) based on genome sequencing.</title>
        <authorList>
            <person name="Grover C.E."/>
            <person name="Arick M.A. 2nd"/>
            <person name="Thrash A."/>
            <person name="Conover J.L."/>
            <person name="Sanders W.S."/>
            <person name="Peterson D.G."/>
            <person name="Frelichowski J.E."/>
            <person name="Scheffler J.A."/>
            <person name="Scheffler B.E."/>
            <person name="Wendel J.F."/>
        </authorList>
    </citation>
    <scope>NUCLEOTIDE SEQUENCE [LARGE SCALE GENOMIC DNA]</scope>
    <source>
        <strain evidence="5">27</strain>
        <tissue evidence="5">Leaf</tissue>
    </source>
</reference>
<comment type="similarity">
    <text evidence="1">Belongs to the ICR family.</text>
</comment>
<feature type="coiled-coil region" evidence="3">
    <location>
        <begin position="88"/>
        <end position="136"/>
    </location>
</feature>
<dbReference type="EMBL" id="JABFAC010000009">
    <property type="protein sequence ID" value="MBA0622622.1"/>
    <property type="molecule type" value="Genomic_DNA"/>
</dbReference>
<name>A0A7J8SAS4_GOSDV</name>
<evidence type="ECO:0008006" key="7">
    <source>
        <dbReference type="Google" id="ProtNLM"/>
    </source>
</evidence>
<gene>
    <name evidence="5" type="ORF">Godav_008148</name>
</gene>
<evidence type="ECO:0000256" key="3">
    <source>
        <dbReference type="SAM" id="Coils"/>
    </source>
</evidence>
<keyword evidence="6" id="KW-1185">Reference proteome</keyword>
<dbReference type="PANTHER" id="PTHR34224:SF18">
    <property type="entry name" value="INTERACTOR OF CONSTITUTIVE ACTIVE ROPS 3"/>
    <property type="match status" value="1"/>
</dbReference>
<feature type="compositionally biased region" description="Low complexity" evidence="4">
    <location>
        <begin position="1"/>
        <end position="13"/>
    </location>
</feature>
<feature type="region of interest" description="Disordered" evidence="4">
    <location>
        <begin position="1"/>
        <end position="46"/>
    </location>
</feature>
<feature type="coiled-coil region" evidence="3">
    <location>
        <begin position="174"/>
        <end position="201"/>
    </location>
</feature>
<dbReference type="InterPro" id="IPR029688">
    <property type="entry name" value="ICR"/>
</dbReference>
<evidence type="ECO:0000256" key="4">
    <source>
        <dbReference type="SAM" id="MobiDB-lite"/>
    </source>
</evidence>
<feature type="non-terminal residue" evidence="5">
    <location>
        <position position="1"/>
    </location>
</feature>
<evidence type="ECO:0000313" key="5">
    <source>
        <dbReference type="EMBL" id="MBA0622622.1"/>
    </source>
</evidence>
<accession>A0A7J8SAS4</accession>
<feature type="coiled-coil region" evidence="3">
    <location>
        <begin position="513"/>
        <end position="550"/>
    </location>
</feature>
<evidence type="ECO:0000256" key="1">
    <source>
        <dbReference type="ARBA" id="ARBA00009778"/>
    </source>
</evidence>
<sequence length="622" mass="70203">NGSSEVPPRVYPRAVRRLKPTTLDTETVSTSNRASRTSKEKSPKVVERYLPRSQAPEQHANRQLVDLINGDGLIFQPFRLVKKRPSRISELEVRNSQLQEELKVVKEQLNSSESCKNQAQRDAKEFKKQLLSMSAKPETCRKQLLESASEGTRVVELELISQGRDQALQPELEATRKQQSLDSAVNEIQRLKDHLEMVAESEAKQTKQAESTILDFKDLNGNLIETLSLVSNMKNRLKDGQESEPQAEVLASETLLQLEAAKKTVEALRSEGMKAVEAYNSMASDIDQSRERVYSLEGLINKLKADLINAGGIISLDSDGGRIVVEHRTRESEKPEESQQLEAEISSLRSALETAEIKRLEEQIRSIIQIKSAHEQMDRINAREAELLAELEKANSYIIDLKANLMDKETKLQGISEENEELHMKIEKNLLCRREVELENKLKALKEAVVDLKANMMDKETKLQNISDENEMLRSEIRKRDMNIGKSNDKVAAELELTRAAKQEAIMKLGLAMEEADKNNRKATRVAEQFEAAEAANSEMAAELRRLKVQSEQWRKAAELAAALLSAGNNGKKLIERTGSLDSNYNPKISSPYTEDMDDDLLNKKNGNMLKKIGILWKKPLK</sequence>
<dbReference type="PANTHER" id="PTHR34224">
    <property type="entry name" value="INTERACTOR OF CONSTITUTIVE ACTIVE ROPS 2, CHLOROPLASTIC-RELATED"/>
    <property type="match status" value="1"/>
</dbReference>
<comment type="caution">
    <text evidence="5">The sequence shown here is derived from an EMBL/GenBank/DDBJ whole genome shotgun (WGS) entry which is preliminary data.</text>
</comment>
<feature type="coiled-coil region" evidence="3">
    <location>
        <begin position="338"/>
        <end position="476"/>
    </location>
</feature>
<feature type="compositionally biased region" description="Basic and acidic residues" evidence="4">
    <location>
        <begin position="37"/>
        <end position="46"/>
    </location>
</feature>
<feature type="compositionally biased region" description="Polar residues" evidence="4">
    <location>
        <begin position="22"/>
        <end position="35"/>
    </location>
</feature>
<protein>
    <recommendedName>
        <fullName evidence="7">Interactor of constitutive active ROPs 3</fullName>
    </recommendedName>
</protein>
<evidence type="ECO:0000313" key="6">
    <source>
        <dbReference type="Proteomes" id="UP000593561"/>
    </source>
</evidence>
<dbReference type="AlphaFoldDB" id="A0A7J8SAS4"/>
<proteinExistence type="inferred from homology"/>
<evidence type="ECO:0000256" key="2">
    <source>
        <dbReference type="ARBA" id="ARBA00023054"/>
    </source>
</evidence>